<dbReference type="InterPro" id="IPR023210">
    <property type="entry name" value="NADP_OxRdtase_dom"/>
</dbReference>
<dbReference type="InterPro" id="IPR020471">
    <property type="entry name" value="AKR"/>
</dbReference>
<gene>
    <name evidence="1" type="ORF">DSAG12_01859</name>
</gene>
<dbReference type="InterPro" id="IPR053135">
    <property type="entry name" value="AKR2_Oxidoreductase"/>
</dbReference>
<dbReference type="InterPro" id="IPR036812">
    <property type="entry name" value="NAD(P)_OxRdtase_dom_sf"/>
</dbReference>
<dbReference type="GO" id="GO:0016491">
    <property type="term" value="F:oxidoreductase activity"/>
    <property type="evidence" value="ECO:0007669"/>
    <property type="project" value="InterPro"/>
</dbReference>
<dbReference type="PRINTS" id="PR00069">
    <property type="entry name" value="ALDKETRDTASE"/>
</dbReference>
<dbReference type="CDD" id="cd19097">
    <property type="entry name" value="AKR_unchar"/>
    <property type="match status" value="1"/>
</dbReference>
<reference evidence="1 2" key="2">
    <citation type="journal article" date="2024" name="Int. J. Syst. Evol. Microbiol.">
        <title>Promethearchaeum syntrophicum gen. nov., sp. nov., an anaerobic, obligately syntrophic archaeon, the first isolate of the lineage 'Asgard' archaea, and proposal of the new archaeal phylum Promethearchaeota phyl. nov. and kingdom Promethearchaeati regn. nov.</title>
        <authorList>
            <person name="Imachi H."/>
            <person name="Nobu M.K."/>
            <person name="Kato S."/>
            <person name="Takaki Y."/>
            <person name="Miyazaki M."/>
            <person name="Miyata M."/>
            <person name="Ogawara M."/>
            <person name="Saito Y."/>
            <person name="Sakai S."/>
            <person name="Tahara Y.O."/>
            <person name="Takano Y."/>
            <person name="Tasumi E."/>
            <person name="Uematsu K."/>
            <person name="Yoshimura T."/>
            <person name="Itoh T."/>
            <person name="Ohkuma M."/>
            <person name="Takai K."/>
        </authorList>
    </citation>
    <scope>NUCLEOTIDE SEQUENCE [LARGE SCALE GENOMIC DNA]</scope>
    <source>
        <strain evidence="1 2">MK-D1</strain>
    </source>
</reference>
<dbReference type="EMBL" id="CP042905">
    <property type="protein sequence ID" value="QEE16031.2"/>
    <property type="molecule type" value="Genomic_DNA"/>
</dbReference>
<organism evidence="1 2">
    <name type="scientific">Promethearchaeum syntrophicum</name>
    <dbReference type="NCBI Taxonomy" id="2594042"/>
    <lineage>
        <taxon>Archaea</taxon>
        <taxon>Promethearchaeati</taxon>
        <taxon>Promethearchaeota</taxon>
        <taxon>Promethearchaeia</taxon>
        <taxon>Promethearchaeales</taxon>
        <taxon>Promethearchaeaceae</taxon>
        <taxon>Promethearchaeum</taxon>
    </lineage>
</organism>
<dbReference type="KEGG" id="psyt:DSAG12_01859"/>
<dbReference type="Pfam" id="PF00248">
    <property type="entry name" value="Aldo_ket_red"/>
    <property type="match status" value="1"/>
</dbReference>
<evidence type="ECO:0000313" key="2">
    <source>
        <dbReference type="Proteomes" id="UP000321408"/>
    </source>
</evidence>
<name>A0A5B9DAK2_9ARCH</name>
<dbReference type="Gene3D" id="3.20.20.100">
    <property type="entry name" value="NADP-dependent oxidoreductase domain"/>
    <property type="match status" value="1"/>
</dbReference>
<reference evidence="1 2" key="1">
    <citation type="journal article" date="2020" name="Nature">
        <title>Isolation of an archaeon at the prokaryote-eukaryote interface.</title>
        <authorList>
            <person name="Imachi H."/>
            <person name="Nobu M.K."/>
            <person name="Nakahara N."/>
            <person name="Morono Y."/>
            <person name="Ogawara M."/>
            <person name="Takaki Y."/>
            <person name="Takano Y."/>
            <person name="Uematsu K."/>
            <person name="Ikuta T."/>
            <person name="Ito M."/>
            <person name="Matsui Y."/>
            <person name="Miyazaki M."/>
            <person name="Murata K."/>
            <person name="Saito Y."/>
            <person name="Sakai S."/>
            <person name="Song C."/>
            <person name="Tasumi E."/>
            <person name="Yamanaka Y."/>
            <person name="Yamaguchi T."/>
            <person name="Kamagata Y."/>
            <person name="Tamaki H."/>
            <person name="Takai K."/>
        </authorList>
    </citation>
    <scope>NUCLEOTIDE SEQUENCE [LARGE SCALE GENOMIC DNA]</scope>
    <source>
        <strain evidence="1 2">MK-D1</strain>
    </source>
</reference>
<dbReference type="Proteomes" id="UP000321408">
    <property type="component" value="Chromosome"/>
</dbReference>
<evidence type="ECO:0000313" key="1">
    <source>
        <dbReference type="EMBL" id="QEE16031.2"/>
    </source>
</evidence>
<dbReference type="SUPFAM" id="SSF51430">
    <property type="entry name" value="NAD(P)-linked oxidoreductase"/>
    <property type="match status" value="1"/>
</dbReference>
<keyword evidence="2" id="KW-1185">Reference proteome</keyword>
<protein>
    <submittedName>
        <fullName evidence="1">Aldo/keto reductase</fullName>
    </submittedName>
</protein>
<proteinExistence type="predicted"/>
<sequence length="315" mass="35955">MDLRRNNVSKTSISKITLGTVQLGIKYGIANRTGKPTEKDSQKILEFAYDQGINMFDTAPAYGNSEVIIGNFIRNFSSDKSQNTPEIITKLSPFEILGNEDEIFKKIKNSVIESLNRLHLDKIPYFLLHNAEDIHKLNGKIVEALIRLREEGYLNHIGVSIYNPDEVKLFLEKEELDVIQIPINILDHRLIKTGLLKELHFKNKIIFARSVFLQGLIFMNPKELPDTLKIAAHHLHKLAEIAKRADLSIAQLSFCFVRDMKEISSIIMGVDNLDQLKENLNYLNLPPLGEKVKIEILNAFTEVEEKIVNPSKWVV</sequence>
<dbReference type="PANTHER" id="PTHR43312">
    <property type="entry name" value="D-THREO-ALDOSE 1-DEHYDROGENASE"/>
    <property type="match status" value="1"/>
</dbReference>
<dbReference type="PANTHER" id="PTHR43312:SF1">
    <property type="entry name" value="NADP-DEPENDENT OXIDOREDUCTASE DOMAIN-CONTAINING PROTEIN"/>
    <property type="match status" value="1"/>
</dbReference>
<accession>A0A5B9DAK2</accession>
<dbReference type="AlphaFoldDB" id="A0A5B9DAK2"/>